<evidence type="ECO:0000256" key="1">
    <source>
        <dbReference type="ARBA" id="ARBA00022559"/>
    </source>
</evidence>
<gene>
    <name evidence="6" type="primary">ahpD</name>
    <name evidence="8" type="ORF">E8A74_37510</name>
</gene>
<dbReference type="PANTHER" id="PTHR33930">
    <property type="entry name" value="ALKYL HYDROPEROXIDE REDUCTASE AHPD"/>
    <property type="match status" value="1"/>
</dbReference>
<feature type="active site" description="Proton donor" evidence="6">
    <location>
        <position position="135"/>
    </location>
</feature>
<dbReference type="InterPro" id="IPR004675">
    <property type="entry name" value="AhpD_core"/>
</dbReference>
<keyword evidence="4 6" id="KW-1015">Disulfide bond</keyword>
<dbReference type="HAMAP" id="MF_01676">
    <property type="entry name" value="AhpD"/>
    <property type="match status" value="1"/>
</dbReference>
<dbReference type="GO" id="GO:0032843">
    <property type="term" value="F:hydroperoxide reductase activity"/>
    <property type="evidence" value="ECO:0007669"/>
    <property type="project" value="InterPro"/>
</dbReference>
<comment type="function">
    <text evidence="6">Antioxidant protein with alkyl hydroperoxidase activity. Required for the reduction of the AhpC active site cysteine residues and for the regeneration of the AhpC enzyme activity.</text>
</comment>
<comment type="catalytic activity">
    <reaction evidence="6">
        <text>N(6)-[(R)-dihydrolipoyl]-L-lysyl-[lipoyl-carrier protein] + a hydroperoxide = N(6)-[(R)-lipoyl]-L-lysyl-[lipoyl-carrier protein] + an alcohol + H2O</text>
        <dbReference type="Rhea" id="RHEA:62636"/>
        <dbReference type="Rhea" id="RHEA-COMP:10502"/>
        <dbReference type="Rhea" id="RHEA-COMP:16355"/>
        <dbReference type="ChEBI" id="CHEBI:15377"/>
        <dbReference type="ChEBI" id="CHEBI:30879"/>
        <dbReference type="ChEBI" id="CHEBI:35924"/>
        <dbReference type="ChEBI" id="CHEBI:83099"/>
        <dbReference type="ChEBI" id="CHEBI:83100"/>
        <dbReference type="EC" id="1.11.1.28"/>
    </reaction>
</comment>
<dbReference type="GO" id="GO:0006979">
    <property type="term" value="P:response to oxidative stress"/>
    <property type="evidence" value="ECO:0007669"/>
    <property type="project" value="InterPro"/>
</dbReference>
<dbReference type="GO" id="GO:0015036">
    <property type="term" value="F:disulfide oxidoreductase activity"/>
    <property type="evidence" value="ECO:0007669"/>
    <property type="project" value="TreeGrafter"/>
</dbReference>
<evidence type="ECO:0000256" key="2">
    <source>
        <dbReference type="ARBA" id="ARBA00022862"/>
    </source>
</evidence>
<dbReference type="EC" id="1.11.1.28" evidence="6"/>
<comment type="similarity">
    <text evidence="6">Belongs to the AhpD family.</text>
</comment>
<keyword evidence="5 6" id="KW-0676">Redox-active center</keyword>
<dbReference type="SUPFAM" id="SSF69118">
    <property type="entry name" value="AhpD-like"/>
    <property type="match status" value="1"/>
</dbReference>
<evidence type="ECO:0000313" key="8">
    <source>
        <dbReference type="EMBL" id="TKC99600.1"/>
    </source>
</evidence>
<sequence length="180" mass="19264">MSALEAIRAKLPDAARDTKLNLQSVLEGDSSLTRAQRLGIAIAAAANARCVPLREAFIEQARAELEHADAVIDDAYAAATLMAMNNVYYRFRHMIGKETYSQRSPKLRMNRIGQPKTSKADFELMSLAVSAMNGCEACVKSHEVAVLAGGLGEDHVHDAVRIAATIQAATVALEITAGAV</sequence>
<feature type="disulfide bond" description="Interchain (with AhpC); in linked form" evidence="6">
    <location>
        <position position="138"/>
    </location>
</feature>
<dbReference type="PANTHER" id="PTHR33930:SF7">
    <property type="entry name" value="ALKYL HYDROPEROXIDE REDUCTASE AHPD"/>
    <property type="match status" value="1"/>
</dbReference>
<evidence type="ECO:0000256" key="4">
    <source>
        <dbReference type="ARBA" id="ARBA00023157"/>
    </source>
</evidence>
<dbReference type="EMBL" id="SSMQ01000055">
    <property type="protein sequence ID" value="TKC99600.1"/>
    <property type="molecule type" value="Genomic_DNA"/>
</dbReference>
<dbReference type="InterPro" id="IPR004674">
    <property type="entry name" value="AhpD"/>
</dbReference>
<dbReference type="Proteomes" id="UP000309215">
    <property type="component" value="Unassembled WGS sequence"/>
</dbReference>
<reference evidence="8 9" key="1">
    <citation type="submission" date="2019-04" db="EMBL/GenBank/DDBJ databases">
        <authorList>
            <person name="Li Y."/>
            <person name="Wang J."/>
        </authorList>
    </citation>
    <scope>NUCLEOTIDE SEQUENCE [LARGE SCALE GENOMIC DNA]</scope>
    <source>
        <strain evidence="8 9">DSM 14668</strain>
    </source>
</reference>
<keyword evidence="2 6" id="KW-0049">Antioxidant</keyword>
<dbReference type="NCBIfam" id="TIGR00778">
    <property type="entry name" value="ahpD_dom"/>
    <property type="match status" value="1"/>
</dbReference>
<proteinExistence type="inferred from homology"/>
<accession>A0A4U1IY88</accession>
<keyword evidence="9" id="KW-1185">Reference proteome</keyword>
<evidence type="ECO:0000256" key="3">
    <source>
        <dbReference type="ARBA" id="ARBA00023002"/>
    </source>
</evidence>
<dbReference type="InterPro" id="IPR003779">
    <property type="entry name" value="CMD-like"/>
</dbReference>
<evidence type="ECO:0000259" key="7">
    <source>
        <dbReference type="Pfam" id="PF02627"/>
    </source>
</evidence>
<name>A0A4U1IY88_9BACT</name>
<feature type="disulfide bond" evidence="6">
    <location>
        <begin position="135"/>
        <end position="138"/>
    </location>
</feature>
<dbReference type="GO" id="GO:0051920">
    <property type="term" value="F:peroxiredoxin activity"/>
    <property type="evidence" value="ECO:0007669"/>
    <property type="project" value="InterPro"/>
</dbReference>
<organism evidence="8 9">
    <name type="scientific">Polyangium fumosum</name>
    <dbReference type="NCBI Taxonomy" id="889272"/>
    <lineage>
        <taxon>Bacteria</taxon>
        <taxon>Pseudomonadati</taxon>
        <taxon>Myxococcota</taxon>
        <taxon>Polyangia</taxon>
        <taxon>Polyangiales</taxon>
        <taxon>Polyangiaceae</taxon>
        <taxon>Polyangium</taxon>
    </lineage>
</organism>
<evidence type="ECO:0000256" key="5">
    <source>
        <dbReference type="ARBA" id="ARBA00023284"/>
    </source>
</evidence>
<comment type="caution">
    <text evidence="8">The sequence shown here is derived from an EMBL/GenBank/DDBJ whole genome shotgun (WGS) entry which is preliminary data.</text>
</comment>
<dbReference type="Pfam" id="PF02627">
    <property type="entry name" value="CMD"/>
    <property type="match status" value="1"/>
</dbReference>
<keyword evidence="3 6" id="KW-0560">Oxidoreductase</keyword>
<feature type="active site" description="Cysteine sulfenic acid (-SOH) intermediate" evidence="6">
    <location>
        <position position="138"/>
    </location>
</feature>
<evidence type="ECO:0000313" key="9">
    <source>
        <dbReference type="Proteomes" id="UP000309215"/>
    </source>
</evidence>
<dbReference type="Gene3D" id="1.20.1290.10">
    <property type="entry name" value="AhpD-like"/>
    <property type="match status" value="1"/>
</dbReference>
<dbReference type="OrthoDB" id="9801997at2"/>
<dbReference type="AlphaFoldDB" id="A0A4U1IY88"/>
<feature type="domain" description="Carboxymuconolactone decarboxylase-like" evidence="7">
    <location>
        <begin position="111"/>
        <end position="171"/>
    </location>
</feature>
<dbReference type="InterPro" id="IPR029032">
    <property type="entry name" value="AhpD-like"/>
</dbReference>
<protein>
    <recommendedName>
        <fullName evidence="6">Alkyl hydroperoxide reductase AhpD</fullName>
        <ecNumber evidence="6">1.11.1.28</ecNumber>
    </recommendedName>
    <alternativeName>
        <fullName evidence="6">Alkylhydroperoxidase AhpD</fullName>
    </alternativeName>
</protein>
<keyword evidence="1 6" id="KW-0575">Peroxidase</keyword>
<dbReference type="GO" id="GO:0045454">
    <property type="term" value="P:cell redox homeostasis"/>
    <property type="evidence" value="ECO:0007669"/>
    <property type="project" value="TreeGrafter"/>
</dbReference>
<dbReference type="RefSeq" id="WP_136933908.1">
    <property type="nucleotide sequence ID" value="NZ_SSMQ01000055.1"/>
</dbReference>
<evidence type="ECO:0000256" key="6">
    <source>
        <dbReference type="HAMAP-Rule" id="MF_01676"/>
    </source>
</evidence>